<accession>A0A1M6UJP4</accession>
<dbReference type="STRING" id="758803.SAMN05421803_12829"/>
<organism evidence="1 2">
    <name type="scientific">Nocardiopsis flavescens</name>
    <dbReference type="NCBI Taxonomy" id="758803"/>
    <lineage>
        <taxon>Bacteria</taxon>
        <taxon>Bacillati</taxon>
        <taxon>Actinomycetota</taxon>
        <taxon>Actinomycetes</taxon>
        <taxon>Streptosporangiales</taxon>
        <taxon>Nocardiopsidaceae</taxon>
        <taxon>Nocardiopsis</taxon>
    </lineage>
</organism>
<keyword evidence="2" id="KW-1185">Reference proteome</keyword>
<dbReference type="AlphaFoldDB" id="A0A1M6UJP4"/>
<name>A0A1M6UJP4_9ACTN</name>
<reference evidence="1 2" key="1">
    <citation type="submission" date="2016-11" db="EMBL/GenBank/DDBJ databases">
        <authorList>
            <person name="Jaros S."/>
            <person name="Januszkiewicz K."/>
            <person name="Wedrychowicz H."/>
        </authorList>
    </citation>
    <scope>NUCLEOTIDE SEQUENCE [LARGE SCALE GENOMIC DNA]</scope>
    <source>
        <strain evidence="1 2">CGMCC 4.5723</strain>
    </source>
</reference>
<proteinExistence type="predicted"/>
<dbReference type="EMBL" id="FQZK01000028">
    <property type="protein sequence ID" value="SHK69363.1"/>
    <property type="molecule type" value="Genomic_DNA"/>
</dbReference>
<evidence type="ECO:0008006" key="3">
    <source>
        <dbReference type="Google" id="ProtNLM"/>
    </source>
</evidence>
<protein>
    <recommendedName>
        <fullName evidence="3">Asp23/Gls24 family envelope stress response protein</fullName>
    </recommendedName>
</protein>
<gene>
    <name evidence="1" type="ORF">SAMN05421803_12829</name>
</gene>
<evidence type="ECO:0000313" key="1">
    <source>
        <dbReference type="EMBL" id="SHK69363.1"/>
    </source>
</evidence>
<sequence length="108" mass="10732">MTVDGVDEPGDIARRVAGAALRSRDVADLSAGAFGTLSTPVPGGRVRGVAVRADSVEVGVVVHFGRPLPEIAGGLRRELAPLAGGRAVHISVEDVVAGAAGTGTGPRS</sequence>
<dbReference type="Proteomes" id="UP000184452">
    <property type="component" value="Unassembled WGS sequence"/>
</dbReference>
<evidence type="ECO:0000313" key="2">
    <source>
        <dbReference type="Proteomes" id="UP000184452"/>
    </source>
</evidence>